<evidence type="ECO:0000313" key="1">
    <source>
        <dbReference type="EMBL" id="CAL1352466.1"/>
    </source>
</evidence>
<reference evidence="1 2" key="1">
    <citation type="submission" date="2024-04" db="EMBL/GenBank/DDBJ databases">
        <authorList>
            <person name="Fracassetti M."/>
        </authorList>
    </citation>
    <scope>NUCLEOTIDE SEQUENCE [LARGE SCALE GENOMIC DNA]</scope>
</reference>
<dbReference type="EMBL" id="OZ034813">
    <property type="protein sequence ID" value="CAL1352466.1"/>
    <property type="molecule type" value="Genomic_DNA"/>
</dbReference>
<name>A0AAV2C8I9_9ROSI</name>
<accession>A0AAV2C8I9</accession>
<organism evidence="1 2">
    <name type="scientific">Linum trigynum</name>
    <dbReference type="NCBI Taxonomy" id="586398"/>
    <lineage>
        <taxon>Eukaryota</taxon>
        <taxon>Viridiplantae</taxon>
        <taxon>Streptophyta</taxon>
        <taxon>Embryophyta</taxon>
        <taxon>Tracheophyta</taxon>
        <taxon>Spermatophyta</taxon>
        <taxon>Magnoliopsida</taxon>
        <taxon>eudicotyledons</taxon>
        <taxon>Gunneridae</taxon>
        <taxon>Pentapetalae</taxon>
        <taxon>rosids</taxon>
        <taxon>fabids</taxon>
        <taxon>Malpighiales</taxon>
        <taxon>Linaceae</taxon>
        <taxon>Linum</taxon>
    </lineage>
</organism>
<keyword evidence="2" id="KW-1185">Reference proteome</keyword>
<dbReference type="AlphaFoldDB" id="A0AAV2C8I9"/>
<sequence length="90" mass="9699">MCLPPSRTLARNLPAVGWIELQSDGSVLTQTGVATAGGLLRDHLGHCVEVFVGIFSGVNGNKRGKFQESLLKYHVGKMWKGMASNSIDLM</sequence>
<evidence type="ECO:0008006" key="3">
    <source>
        <dbReference type="Google" id="ProtNLM"/>
    </source>
</evidence>
<evidence type="ECO:0000313" key="2">
    <source>
        <dbReference type="Proteomes" id="UP001497516"/>
    </source>
</evidence>
<gene>
    <name evidence="1" type="ORF">LTRI10_LOCUS433</name>
</gene>
<proteinExistence type="predicted"/>
<protein>
    <recommendedName>
        <fullName evidence="3">RNase H type-1 domain-containing protein</fullName>
    </recommendedName>
</protein>
<dbReference type="Proteomes" id="UP001497516">
    <property type="component" value="Chromosome 1"/>
</dbReference>